<reference evidence="2" key="1">
    <citation type="journal article" date="2015" name="Nature">
        <title>Complex archaea that bridge the gap between prokaryotes and eukaryotes.</title>
        <authorList>
            <person name="Spang A."/>
            <person name="Saw J.H."/>
            <person name="Jorgensen S.L."/>
            <person name="Zaremba-Niedzwiedzka K."/>
            <person name="Martijn J."/>
            <person name="Lind A.E."/>
            <person name="van Eijk R."/>
            <person name="Schleper C."/>
            <person name="Guy L."/>
            <person name="Ettema T.J."/>
        </authorList>
    </citation>
    <scope>NUCLEOTIDE SEQUENCE</scope>
</reference>
<comment type="caution">
    <text evidence="2">The sequence shown here is derived from an EMBL/GenBank/DDBJ whole genome shotgun (WGS) entry which is preliminary data.</text>
</comment>
<name>A0A0F9IA01_9ZZZZ</name>
<feature type="transmembrane region" description="Helical" evidence="1">
    <location>
        <begin position="39"/>
        <end position="58"/>
    </location>
</feature>
<gene>
    <name evidence="2" type="ORF">LCGC14_1605020</name>
</gene>
<feature type="transmembrane region" description="Helical" evidence="1">
    <location>
        <begin position="6"/>
        <end position="27"/>
    </location>
</feature>
<dbReference type="EMBL" id="LAZR01012923">
    <property type="protein sequence ID" value="KKM24446.1"/>
    <property type="molecule type" value="Genomic_DNA"/>
</dbReference>
<keyword evidence="1" id="KW-0812">Transmembrane</keyword>
<sequence length="60" mass="6511">MFGSTAVFIVVVVYWAVVLMFAGLLAPRVFVKLPLTGENIAIGLLSCLLIALCTWMILVL</sequence>
<protein>
    <submittedName>
        <fullName evidence="2">Uncharacterized protein</fullName>
    </submittedName>
</protein>
<keyword evidence="1" id="KW-0472">Membrane</keyword>
<accession>A0A0F9IA01</accession>
<proteinExistence type="predicted"/>
<organism evidence="2">
    <name type="scientific">marine sediment metagenome</name>
    <dbReference type="NCBI Taxonomy" id="412755"/>
    <lineage>
        <taxon>unclassified sequences</taxon>
        <taxon>metagenomes</taxon>
        <taxon>ecological metagenomes</taxon>
    </lineage>
</organism>
<evidence type="ECO:0000313" key="2">
    <source>
        <dbReference type="EMBL" id="KKM24446.1"/>
    </source>
</evidence>
<evidence type="ECO:0000256" key="1">
    <source>
        <dbReference type="SAM" id="Phobius"/>
    </source>
</evidence>
<keyword evidence="1" id="KW-1133">Transmembrane helix</keyword>
<dbReference type="AlphaFoldDB" id="A0A0F9IA01"/>